<dbReference type="InterPro" id="IPR019587">
    <property type="entry name" value="Polyketide_cyclase/dehydratase"/>
</dbReference>
<dbReference type="AlphaFoldDB" id="A0A6M2BRP5"/>
<keyword evidence="2" id="KW-1185">Reference proteome</keyword>
<dbReference type="RefSeq" id="WP_166255261.1">
    <property type="nucleotide sequence ID" value="NZ_JAAMOW010000004.1"/>
</dbReference>
<comment type="caution">
    <text evidence="1">The sequence shown here is derived from an EMBL/GenBank/DDBJ whole genome shotgun (WGS) entry which is preliminary data.</text>
</comment>
<proteinExistence type="predicted"/>
<dbReference type="EMBL" id="JAAMOW010000004">
    <property type="protein sequence ID" value="NGY04925.1"/>
    <property type="molecule type" value="Genomic_DNA"/>
</dbReference>
<accession>A0A6M2BRP5</accession>
<dbReference type="Pfam" id="PF10604">
    <property type="entry name" value="Polyketide_cyc2"/>
    <property type="match status" value="1"/>
</dbReference>
<dbReference type="Gene3D" id="3.30.530.20">
    <property type="match status" value="1"/>
</dbReference>
<name>A0A6M2BRP5_9GAMM</name>
<dbReference type="InterPro" id="IPR023393">
    <property type="entry name" value="START-like_dom_sf"/>
</dbReference>
<evidence type="ECO:0008006" key="3">
    <source>
        <dbReference type="Google" id="ProtNLM"/>
    </source>
</evidence>
<sequence length="149" mass="16710">MITIRCRIFLCQAPDEVFAFAADYRNDPLWRKGVIATRCEPDGAPALGTRMHETLQMFGVRAETLSEVIAWEPGRRTAFRVLSGPVPCEGRRLFEAEGNGTCLSYVLHLQPPGHRRLLGPLLALLFRWQVGNDLKRLRRTLAAPGLQVA</sequence>
<protein>
    <recommendedName>
        <fullName evidence="3">SRPBCC family protein</fullName>
    </recommendedName>
</protein>
<organism evidence="1 2">
    <name type="scientific">Solimonas terrae</name>
    <dbReference type="NCBI Taxonomy" id="1396819"/>
    <lineage>
        <taxon>Bacteria</taxon>
        <taxon>Pseudomonadati</taxon>
        <taxon>Pseudomonadota</taxon>
        <taxon>Gammaproteobacteria</taxon>
        <taxon>Nevskiales</taxon>
        <taxon>Nevskiaceae</taxon>
        <taxon>Solimonas</taxon>
    </lineage>
</organism>
<dbReference type="SUPFAM" id="SSF55961">
    <property type="entry name" value="Bet v1-like"/>
    <property type="match status" value="1"/>
</dbReference>
<reference evidence="1 2" key="1">
    <citation type="journal article" date="2014" name="Int. J. Syst. Evol. Microbiol.">
        <title>Solimonas terrae sp. nov., isolated from soil.</title>
        <authorList>
            <person name="Kim S.J."/>
            <person name="Moon J.Y."/>
            <person name="Weon H.Y."/>
            <person name="Ahn J.H."/>
            <person name="Chen W.M."/>
            <person name="Kwon S.W."/>
        </authorList>
    </citation>
    <scope>NUCLEOTIDE SEQUENCE [LARGE SCALE GENOMIC DNA]</scope>
    <source>
        <strain evidence="1 2">KIS83-12</strain>
    </source>
</reference>
<dbReference type="Proteomes" id="UP000472676">
    <property type="component" value="Unassembled WGS sequence"/>
</dbReference>
<evidence type="ECO:0000313" key="1">
    <source>
        <dbReference type="EMBL" id="NGY04925.1"/>
    </source>
</evidence>
<evidence type="ECO:0000313" key="2">
    <source>
        <dbReference type="Proteomes" id="UP000472676"/>
    </source>
</evidence>
<gene>
    <name evidence="1" type="ORF">G7Y85_09115</name>
</gene>